<evidence type="ECO:0000313" key="6">
    <source>
        <dbReference type="EMBL" id="AEB15195.1"/>
    </source>
</evidence>
<evidence type="ECO:0000256" key="2">
    <source>
        <dbReference type="ARBA" id="ARBA00022692"/>
    </source>
</evidence>
<protein>
    <submittedName>
        <fullName evidence="6">Hly-III family protein</fullName>
    </submittedName>
</protein>
<dbReference type="PANTHER" id="PTHR20855:SF129">
    <property type="entry name" value="HEMOLYSIN-3 HOMOLOG"/>
    <property type="match status" value="1"/>
</dbReference>
<dbReference type="Pfam" id="PF03006">
    <property type="entry name" value="HlyIII"/>
    <property type="match status" value="1"/>
</dbReference>
<feature type="transmembrane region" description="Helical" evidence="5">
    <location>
        <begin position="238"/>
        <end position="256"/>
    </location>
</feature>
<dbReference type="EMBL" id="CP002631">
    <property type="protein sequence ID" value="AEB15195.1"/>
    <property type="molecule type" value="Genomic_DNA"/>
</dbReference>
<dbReference type="GeneID" id="302999444"/>
<feature type="transmembrane region" description="Helical" evidence="5">
    <location>
        <begin position="181"/>
        <end position="202"/>
    </location>
</feature>
<feature type="transmembrane region" description="Helical" evidence="5">
    <location>
        <begin position="265"/>
        <end position="284"/>
    </location>
</feature>
<dbReference type="KEGG" id="tsu:Tresu_2332"/>
<accession>F2NWK6</accession>
<dbReference type="eggNOG" id="COG1272">
    <property type="taxonomic scope" value="Bacteria"/>
</dbReference>
<evidence type="ECO:0000256" key="4">
    <source>
        <dbReference type="ARBA" id="ARBA00023136"/>
    </source>
</evidence>
<dbReference type="HOGENOM" id="CLU_051078_1_1_12"/>
<feature type="transmembrane region" description="Helical" evidence="5">
    <location>
        <begin position="84"/>
        <end position="109"/>
    </location>
</feature>
<keyword evidence="3 5" id="KW-1133">Transmembrane helix</keyword>
<evidence type="ECO:0000256" key="1">
    <source>
        <dbReference type="ARBA" id="ARBA00004141"/>
    </source>
</evidence>
<keyword evidence="2 5" id="KW-0812">Transmembrane</keyword>
<evidence type="ECO:0000256" key="3">
    <source>
        <dbReference type="ARBA" id="ARBA00022989"/>
    </source>
</evidence>
<name>F2NWK6_TRES6</name>
<keyword evidence="7" id="KW-1185">Reference proteome</keyword>
<feature type="transmembrane region" description="Helical" evidence="5">
    <location>
        <begin position="209"/>
        <end position="232"/>
    </location>
</feature>
<dbReference type="Proteomes" id="UP000006852">
    <property type="component" value="Chromosome"/>
</dbReference>
<dbReference type="STRING" id="869209.Tresu_2332"/>
<dbReference type="GO" id="GO:0016020">
    <property type="term" value="C:membrane"/>
    <property type="evidence" value="ECO:0007669"/>
    <property type="project" value="UniProtKB-SubCell"/>
</dbReference>
<feature type="transmembrane region" description="Helical" evidence="5">
    <location>
        <begin position="121"/>
        <end position="143"/>
    </location>
</feature>
<sequence>MGDITRRITRKSLKAKRKAAIKTIKAQAKEKIHQIKVDYSMDAEKKKEKAAEREHKRELRAQKANARLSYNARQPRPFTLGEDVLSSIANGIGAGLSVSAIVLLVIRAYFYAPAAQKSTYISTFAVFGSSLFVLHLMATLYHAISPSKAKKVFSIFNHCAIYLFIGGIFTPLMLARMSGPATTACAVLWGILVFLLVLYAVFGARLHSFSVFTYIVFAAIIIGLAASGTIALNFSSKVFLFAGAAAYGISLAFFMMRNFKWTHSIFHIFAIGAAVLVFFGIYNLI</sequence>
<dbReference type="InterPro" id="IPR004254">
    <property type="entry name" value="AdipoR/HlyIII-related"/>
</dbReference>
<reference evidence="7" key="2">
    <citation type="submission" date="2011-04" db="EMBL/GenBank/DDBJ databases">
        <title>The complete genome of chromosome of Treponema succinifaciens DSM 2489.</title>
        <authorList>
            <person name="Lucas S."/>
            <person name="Copeland A."/>
            <person name="Lapidus A."/>
            <person name="Bruce D."/>
            <person name="Goodwin L."/>
            <person name="Pitluck S."/>
            <person name="Peters L."/>
            <person name="Kyrpides N."/>
            <person name="Mavromatis K."/>
            <person name="Ivanova N."/>
            <person name="Ovchinnikova G."/>
            <person name="Teshima H."/>
            <person name="Detter J.C."/>
            <person name="Tapia R."/>
            <person name="Han C."/>
            <person name="Land M."/>
            <person name="Hauser L."/>
            <person name="Markowitz V."/>
            <person name="Cheng J.-F."/>
            <person name="Hugenholtz P."/>
            <person name="Woyke T."/>
            <person name="Wu D."/>
            <person name="Gronow S."/>
            <person name="Wellnitz S."/>
            <person name="Brambilla E."/>
            <person name="Klenk H.-P."/>
            <person name="Eisen J.A."/>
        </authorList>
    </citation>
    <scope>NUCLEOTIDE SEQUENCE [LARGE SCALE GENOMIC DNA]</scope>
    <source>
        <strain evidence="7">ATCC 33096 / DSM 2489 / 6091</strain>
    </source>
</reference>
<organism evidence="6 7">
    <name type="scientific">Treponema succinifaciens (strain ATCC 33096 / DSM 2489 / 6091)</name>
    <dbReference type="NCBI Taxonomy" id="869209"/>
    <lineage>
        <taxon>Bacteria</taxon>
        <taxon>Pseudomonadati</taxon>
        <taxon>Spirochaetota</taxon>
        <taxon>Spirochaetia</taxon>
        <taxon>Spirochaetales</taxon>
        <taxon>Treponemataceae</taxon>
        <taxon>Treponema</taxon>
    </lineage>
</organism>
<evidence type="ECO:0000256" key="5">
    <source>
        <dbReference type="SAM" id="Phobius"/>
    </source>
</evidence>
<dbReference type="AlphaFoldDB" id="F2NWK6"/>
<dbReference type="RefSeq" id="WP_013702447.1">
    <property type="nucleotide sequence ID" value="NC_015385.1"/>
</dbReference>
<dbReference type="OrthoDB" id="9813689at2"/>
<evidence type="ECO:0000313" key="7">
    <source>
        <dbReference type="Proteomes" id="UP000006852"/>
    </source>
</evidence>
<reference evidence="6 7" key="1">
    <citation type="journal article" date="2011" name="Stand. Genomic Sci.">
        <title>Complete genome sequence of Treponema succinifaciens type strain (6091).</title>
        <authorList>
            <person name="Han C."/>
            <person name="Gronow S."/>
            <person name="Teshima H."/>
            <person name="Lapidus A."/>
            <person name="Nolan M."/>
            <person name="Lucas S."/>
            <person name="Hammon N."/>
            <person name="Deshpande S."/>
            <person name="Cheng J.F."/>
            <person name="Zeytun A."/>
            <person name="Tapia R."/>
            <person name="Goodwin L."/>
            <person name="Pitluck S."/>
            <person name="Liolios K."/>
            <person name="Pagani I."/>
            <person name="Ivanova N."/>
            <person name="Mavromatis K."/>
            <person name="Mikhailova N."/>
            <person name="Huntemann M."/>
            <person name="Pati A."/>
            <person name="Chen A."/>
            <person name="Palaniappan K."/>
            <person name="Land M."/>
            <person name="Hauser L."/>
            <person name="Brambilla E.M."/>
            <person name="Rohde M."/>
            <person name="Goker M."/>
            <person name="Woyke T."/>
            <person name="Bristow J."/>
            <person name="Eisen J.A."/>
            <person name="Markowitz V."/>
            <person name="Hugenholtz P."/>
            <person name="Kyrpides N.C."/>
            <person name="Klenk H.P."/>
            <person name="Detter J.C."/>
        </authorList>
    </citation>
    <scope>NUCLEOTIDE SEQUENCE [LARGE SCALE GENOMIC DNA]</scope>
    <source>
        <strain evidence="7">ATCC 33096 / DSM 2489 / 6091</strain>
    </source>
</reference>
<gene>
    <name evidence="6" type="ordered locus">Tresu_2332</name>
</gene>
<proteinExistence type="predicted"/>
<dbReference type="PANTHER" id="PTHR20855">
    <property type="entry name" value="ADIPOR/PROGESTIN RECEPTOR-RELATED"/>
    <property type="match status" value="1"/>
</dbReference>
<feature type="transmembrane region" description="Helical" evidence="5">
    <location>
        <begin position="155"/>
        <end position="175"/>
    </location>
</feature>
<comment type="subcellular location">
    <subcellularLocation>
        <location evidence="1">Membrane</location>
        <topology evidence="1">Multi-pass membrane protein</topology>
    </subcellularLocation>
</comment>
<keyword evidence="4 5" id="KW-0472">Membrane</keyword>